<dbReference type="InterPro" id="IPR051626">
    <property type="entry name" value="Oxidoreductase_gamma_subunit"/>
</dbReference>
<gene>
    <name evidence="3" type="ORF">FDQ92_07705</name>
</gene>
<dbReference type="InterPro" id="IPR011894">
    <property type="entry name" value="PorC_KorC"/>
</dbReference>
<dbReference type="PANTHER" id="PTHR43366">
    <property type="entry name" value="PYRUVATE SYNTHASE SUBUNIT PORC"/>
    <property type="match status" value="1"/>
</dbReference>
<keyword evidence="4" id="KW-1185">Reference proteome</keyword>
<feature type="domain" description="Pyruvate/ketoisovalerate oxidoreductase catalytic" evidence="2">
    <location>
        <begin position="10"/>
        <end position="176"/>
    </location>
</feature>
<dbReference type="Proteomes" id="UP000298602">
    <property type="component" value="Chromosome"/>
</dbReference>
<evidence type="ECO:0000256" key="1">
    <source>
        <dbReference type="ARBA" id="ARBA00023002"/>
    </source>
</evidence>
<evidence type="ECO:0000313" key="4">
    <source>
        <dbReference type="Proteomes" id="UP000298602"/>
    </source>
</evidence>
<dbReference type="GO" id="GO:0016625">
    <property type="term" value="F:oxidoreductase activity, acting on the aldehyde or oxo group of donors, iron-sulfur protein as acceptor"/>
    <property type="evidence" value="ECO:0007669"/>
    <property type="project" value="InterPro"/>
</dbReference>
<evidence type="ECO:0000259" key="2">
    <source>
        <dbReference type="Pfam" id="PF01558"/>
    </source>
</evidence>
<proteinExistence type="predicted"/>
<dbReference type="EMBL" id="CP040098">
    <property type="protein sequence ID" value="QCQ22067.1"/>
    <property type="molecule type" value="Genomic_DNA"/>
</dbReference>
<dbReference type="InterPro" id="IPR002869">
    <property type="entry name" value="Pyrv_flavodox_OxRed_cen"/>
</dbReference>
<dbReference type="OrthoDB" id="9794954at2"/>
<reference evidence="3 4" key="2">
    <citation type="submission" date="2019-05" db="EMBL/GenBank/DDBJ databases">
        <authorList>
            <person name="Suflita J.M."/>
            <person name="Marks C.R."/>
        </authorList>
    </citation>
    <scope>NUCLEOTIDE SEQUENCE [LARGE SCALE GENOMIC DNA]</scope>
    <source>
        <strain evidence="3 4">ALDC</strain>
    </source>
</reference>
<dbReference type="PANTHER" id="PTHR43366:SF1">
    <property type="entry name" value="PYRUVATE SYNTHASE SUBUNIT PORC"/>
    <property type="match status" value="1"/>
</dbReference>
<dbReference type="KEGG" id="dax:FDQ92_07705"/>
<name>A0A4P8L2D4_9BACT</name>
<dbReference type="Pfam" id="PF01558">
    <property type="entry name" value="POR"/>
    <property type="match status" value="1"/>
</dbReference>
<accession>A0A4P8L2D4</accession>
<sequence length="182" mass="19794">MIEIRFHGRGGQGAVTSAELTALAAIEQGKFAQAFPSFGPERRGAPVMAFVRVSDTQIRTREKVYSPHIVVVLDSTLLQIVDVEAGTGDDGLVVLNTRMSAPEVREQMGLKRRLALVDASTIAMETMRVPITNTTMLGALVKASGLMPIEALREPIRNRFGPIAEKNMAACLRAFEETIVED</sequence>
<reference evidence="3 4" key="1">
    <citation type="submission" date="2019-05" db="EMBL/GenBank/DDBJ databases">
        <title>The Complete Genome Sequence of the n-alkane-degrading Desulfoglaeba alkanexedens ALDC reveals multiple alkylsuccinate synthase gene clusters.</title>
        <authorList>
            <person name="Callaghan A.V."/>
            <person name="Davidova I.A."/>
            <person name="Duncan K.E."/>
            <person name="Morris B."/>
            <person name="McInerney M.J."/>
        </authorList>
    </citation>
    <scope>NUCLEOTIDE SEQUENCE [LARGE SCALE GENOMIC DNA]</scope>
    <source>
        <strain evidence="3 4">ALDC</strain>
    </source>
</reference>
<dbReference type="NCBIfam" id="TIGR02175">
    <property type="entry name" value="PorC_KorC"/>
    <property type="match status" value="1"/>
</dbReference>
<dbReference type="AlphaFoldDB" id="A0A4P8L2D4"/>
<organism evidence="3 4">
    <name type="scientific">Desulfoglaeba alkanexedens ALDC</name>
    <dbReference type="NCBI Taxonomy" id="980445"/>
    <lineage>
        <taxon>Bacteria</taxon>
        <taxon>Pseudomonadati</taxon>
        <taxon>Thermodesulfobacteriota</taxon>
        <taxon>Syntrophobacteria</taxon>
        <taxon>Syntrophobacterales</taxon>
        <taxon>Syntrophobacteraceae</taxon>
        <taxon>Desulfoglaeba</taxon>
    </lineage>
</organism>
<keyword evidence="1" id="KW-0560">Oxidoreductase</keyword>
<dbReference type="Gene3D" id="3.40.920.10">
    <property type="entry name" value="Pyruvate-ferredoxin oxidoreductase, PFOR, domain III"/>
    <property type="match status" value="1"/>
</dbReference>
<dbReference type="InterPro" id="IPR019752">
    <property type="entry name" value="Pyrv/ketoisovalerate_OxRed_cat"/>
</dbReference>
<dbReference type="SUPFAM" id="SSF53323">
    <property type="entry name" value="Pyruvate-ferredoxin oxidoreductase, PFOR, domain III"/>
    <property type="match status" value="1"/>
</dbReference>
<evidence type="ECO:0000313" key="3">
    <source>
        <dbReference type="EMBL" id="QCQ22067.1"/>
    </source>
</evidence>
<keyword evidence="3" id="KW-0670">Pyruvate</keyword>
<protein>
    <submittedName>
        <fullName evidence="3">Pyruvate synthase</fullName>
    </submittedName>
</protein>
<dbReference type="RefSeq" id="WP_137424036.1">
    <property type="nucleotide sequence ID" value="NZ_CP040098.1"/>
</dbReference>